<evidence type="ECO:0000256" key="2">
    <source>
        <dbReference type="ARBA" id="ARBA00023015"/>
    </source>
</evidence>
<dbReference type="AlphaFoldDB" id="A0AAV0VQQ1"/>
<gene>
    <name evidence="9" type="ORF">MEUPH1_LOCUS1210</name>
</gene>
<dbReference type="PROSITE" id="PS00658">
    <property type="entry name" value="FORK_HEAD_2"/>
    <property type="match status" value="1"/>
</dbReference>
<keyword evidence="5 6" id="KW-0539">Nucleus</keyword>
<proteinExistence type="predicted"/>
<dbReference type="InterPro" id="IPR036388">
    <property type="entry name" value="WH-like_DNA-bd_sf"/>
</dbReference>
<dbReference type="PROSITE" id="PS00657">
    <property type="entry name" value="FORK_HEAD_1"/>
    <property type="match status" value="1"/>
</dbReference>
<keyword evidence="3 6" id="KW-0238">DNA-binding</keyword>
<dbReference type="PANTHER" id="PTHR11829:SF388">
    <property type="entry name" value="FORK HEAD DOMAIN-CONTAINING PROTEIN L1-RELATED"/>
    <property type="match status" value="1"/>
</dbReference>
<name>A0AAV0VQQ1_9HEMI</name>
<dbReference type="InterPro" id="IPR036390">
    <property type="entry name" value="WH_DNA-bd_sf"/>
</dbReference>
<comment type="subcellular location">
    <subcellularLocation>
        <location evidence="1 6">Nucleus</location>
    </subcellularLocation>
</comment>
<dbReference type="SMART" id="SM00339">
    <property type="entry name" value="FH"/>
    <property type="match status" value="1"/>
</dbReference>
<dbReference type="InterPro" id="IPR018122">
    <property type="entry name" value="TF_fork_head_CS_1"/>
</dbReference>
<evidence type="ECO:0000256" key="5">
    <source>
        <dbReference type="ARBA" id="ARBA00023242"/>
    </source>
</evidence>
<dbReference type="InterPro" id="IPR050211">
    <property type="entry name" value="FOX_domain-containing"/>
</dbReference>
<dbReference type="PANTHER" id="PTHR11829">
    <property type="entry name" value="FORKHEAD BOX PROTEIN"/>
    <property type="match status" value="1"/>
</dbReference>
<dbReference type="GO" id="GO:0009653">
    <property type="term" value="P:anatomical structure morphogenesis"/>
    <property type="evidence" value="ECO:0007669"/>
    <property type="project" value="TreeGrafter"/>
</dbReference>
<reference evidence="9 10" key="1">
    <citation type="submission" date="2023-01" db="EMBL/GenBank/DDBJ databases">
        <authorList>
            <person name="Whitehead M."/>
        </authorList>
    </citation>
    <scope>NUCLEOTIDE SEQUENCE [LARGE SCALE GENOMIC DNA]</scope>
</reference>
<dbReference type="GO" id="GO:0000978">
    <property type="term" value="F:RNA polymerase II cis-regulatory region sequence-specific DNA binding"/>
    <property type="evidence" value="ECO:0007669"/>
    <property type="project" value="TreeGrafter"/>
</dbReference>
<evidence type="ECO:0000256" key="7">
    <source>
        <dbReference type="SAM" id="MobiDB-lite"/>
    </source>
</evidence>
<dbReference type="FunFam" id="1.10.10.10:FF:000016">
    <property type="entry name" value="Forkhead box protein I1"/>
    <property type="match status" value="1"/>
</dbReference>
<dbReference type="EMBL" id="CARXXK010000001">
    <property type="protein sequence ID" value="CAI6344026.1"/>
    <property type="molecule type" value="Genomic_DNA"/>
</dbReference>
<dbReference type="GO" id="GO:0000981">
    <property type="term" value="F:DNA-binding transcription factor activity, RNA polymerase II-specific"/>
    <property type="evidence" value="ECO:0007669"/>
    <property type="project" value="TreeGrafter"/>
</dbReference>
<evidence type="ECO:0000256" key="3">
    <source>
        <dbReference type="ARBA" id="ARBA00023125"/>
    </source>
</evidence>
<feature type="domain" description="Fork-head" evidence="8">
    <location>
        <begin position="137"/>
        <end position="238"/>
    </location>
</feature>
<dbReference type="InterPro" id="IPR001766">
    <property type="entry name" value="Fork_head_dom"/>
</dbReference>
<feature type="region of interest" description="Disordered" evidence="7">
    <location>
        <begin position="1"/>
        <end position="35"/>
    </location>
</feature>
<comment type="caution">
    <text evidence="9">The sequence shown here is derived from an EMBL/GenBank/DDBJ whole genome shotgun (WGS) entry which is preliminary data.</text>
</comment>
<feature type="compositionally biased region" description="Low complexity" evidence="7">
    <location>
        <begin position="245"/>
        <end position="268"/>
    </location>
</feature>
<evidence type="ECO:0000256" key="4">
    <source>
        <dbReference type="ARBA" id="ARBA00023163"/>
    </source>
</evidence>
<keyword evidence="10" id="KW-1185">Reference proteome</keyword>
<evidence type="ECO:0000259" key="8">
    <source>
        <dbReference type="PROSITE" id="PS50039"/>
    </source>
</evidence>
<feature type="region of interest" description="Disordered" evidence="7">
    <location>
        <begin position="238"/>
        <end position="278"/>
    </location>
</feature>
<dbReference type="PRINTS" id="PR00053">
    <property type="entry name" value="FORKHEAD"/>
</dbReference>
<evidence type="ECO:0000313" key="9">
    <source>
        <dbReference type="EMBL" id="CAI6344026.1"/>
    </source>
</evidence>
<evidence type="ECO:0000313" key="10">
    <source>
        <dbReference type="Proteomes" id="UP001160148"/>
    </source>
</evidence>
<dbReference type="Gene3D" id="1.10.10.10">
    <property type="entry name" value="Winged helix-like DNA-binding domain superfamily/Winged helix DNA-binding domain"/>
    <property type="match status" value="1"/>
</dbReference>
<organism evidence="9 10">
    <name type="scientific">Macrosiphum euphorbiae</name>
    <name type="common">potato aphid</name>
    <dbReference type="NCBI Taxonomy" id="13131"/>
    <lineage>
        <taxon>Eukaryota</taxon>
        <taxon>Metazoa</taxon>
        <taxon>Ecdysozoa</taxon>
        <taxon>Arthropoda</taxon>
        <taxon>Hexapoda</taxon>
        <taxon>Insecta</taxon>
        <taxon>Pterygota</taxon>
        <taxon>Neoptera</taxon>
        <taxon>Paraneoptera</taxon>
        <taxon>Hemiptera</taxon>
        <taxon>Sternorrhyncha</taxon>
        <taxon>Aphidomorpha</taxon>
        <taxon>Aphidoidea</taxon>
        <taxon>Aphididae</taxon>
        <taxon>Macrosiphini</taxon>
        <taxon>Macrosiphum</taxon>
    </lineage>
</organism>
<evidence type="ECO:0000256" key="1">
    <source>
        <dbReference type="ARBA" id="ARBA00004123"/>
    </source>
</evidence>
<feature type="compositionally biased region" description="Polar residues" evidence="7">
    <location>
        <begin position="9"/>
        <end position="19"/>
    </location>
</feature>
<dbReference type="Pfam" id="PF00250">
    <property type="entry name" value="Forkhead"/>
    <property type="match status" value="1"/>
</dbReference>
<feature type="DNA-binding region" description="Fork-head" evidence="6">
    <location>
        <begin position="137"/>
        <end position="238"/>
    </location>
</feature>
<keyword evidence="2" id="KW-0805">Transcription regulation</keyword>
<feature type="region of interest" description="Disordered" evidence="7">
    <location>
        <begin position="386"/>
        <end position="406"/>
    </location>
</feature>
<sequence>MNRGGQPHSPEQPSHTSAAVDSMKNEEPTIPSHHQQRNMLAEAIASLPPVPQNLSAIALFHQLPILYQQHYQHMLQSRILPYLQESLRLQSSVNFADKPQMPTVPAISLFDQPAEQNAAAAAAVAAADISAAGCNEKPPYSYIALIAMAITSTPNQRMTLSEIYNYITDKFPYYRRNRQGWQNSIRHNLSLNDCFIKIPRGRTGMDDNMGGGKGSYWTLDPVAAADMFERGNYRRRRMRRHRPYQQQSHHQTNQQDIKSLLQQQQQPLASPHHHHHHHFSVYPEFQLTGRNAVATAAESLADNQHAAAAVADTVSSHNLAFHIENLIQKKHRGAEMSQEEIVSSSGVHNNNNDLLQYAAGDDHQHHHRHRQQLPLTQHAVESKPKLIIINDEDDSNISGGSGGRRC</sequence>
<keyword evidence="4" id="KW-0804">Transcription</keyword>
<dbReference type="InterPro" id="IPR030456">
    <property type="entry name" value="TF_fork_head_CS_2"/>
</dbReference>
<protein>
    <recommendedName>
        <fullName evidence="8">Fork-head domain-containing protein</fullName>
    </recommendedName>
</protein>
<evidence type="ECO:0000256" key="6">
    <source>
        <dbReference type="PROSITE-ProRule" id="PRU00089"/>
    </source>
</evidence>
<dbReference type="Proteomes" id="UP001160148">
    <property type="component" value="Unassembled WGS sequence"/>
</dbReference>
<dbReference type="GO" id="GO:0030154">
    <property type="term" value="P:cell differentiation"/>
    <property type="evidence" value="ECO:0007669"/>
    <property type="project" value="TreeGrafter"/>
</dbReference>
<dbReference type="SUPFAM" id="SSF46785">
    <property type="entry name" value="Winged helix' DNA-binding domain"/>
    <property type="match status" value="1"/>
</dbReference>
<dbReference type="PROSITE" id="PS50039">
    <property type="entry name" value="FORK_HEAD_3"/>
    <property type="match status" value="1"/>
</dbReference>
<dbReference type="GO" id="GO:0005634">
    <property type="term" value="C:nucleus"/>
    <property type="evidence" value="ECO:0007669"/>
    <property type="project" value="UniProtKB-SubCell"/>
</dbReference>
<accession>A0AAV0VQQ1</accession>